<proteinExistence type="predicted"/>
<dbReference type="GeneID" id="19179285"/>
<dbReference type="RefSeq" id="XP_007756900.1">
    <property type="nucleotide sequence ID" value="XM_007758710.1"/>
</dbReference>
<evidence type="ECO:0000313" key="3">
    <source>
        <dbReference type="Proteomes" id="UP000019473"/>
    </source>
</evidence>
<gene>
    <name evidence="2" type="ORF">A1O7_04700</name>
</gene>
<dbReference type="EMBL" id="AMGW01000003">
    <property type="protein sequence ID" value="EXJ60547.1"/>
    <property type="molecule type" value="Genomic_DNA"/>
</dbReference>
<protein>
    <submittedName>
        <fullName evidence="2">Uncharacterized protein</fullName>
    </submittedName>
</protein>
<dbReference type="HOGENOM" id="CLU_773878_0_0_1"/>
<organism evidence="2 3">
    <name type="scientific">Cladophialophora yegresii CBS 114405</name>
    <dbReference type="NCBI Taxonomy" id="1182544"/>
    <lineage>
        <taxon>Eukaryota</taxon>
        <taxon>Fungi</taxon>
        <taxon>Dikarya</taxon>
        <taxon>Ascomycota</taxon>
        <taxon>Pezizomycotina</taxon>
        <taxon>Eurotiomycetes</taxon>
        <taxon>Chaetothyriomycetidae</taxon>
        <taxon>Chaetothyriales</taxon>
        <taxon>Herpotrichiellaceae</taxon>
        <taxon>Cladophialophora</taxon>
    </lineage>
</organism>
<sequence length="358" mass="40161">MDPVSSTQLAIRLRSETVKSRSGQVQHQNRSVAFVPSTRIAVRLRSGTVKSRSGQVEHKKRSTMDPVPGTQLAMRPRSENVRSGSGPVEHEKKTVEDTTKTPKPSLIRVRVVGESFWGPRRVLIALDCGATFIKAGAWAGNQYNGETRPASIDHLETIQWPYGHSIARAQAAIKRVDDMLIFRNDVELALQNGEITAADRMFFDRFDMEDQLSACGESVSARNIPWFDLYSGLLAWQWRAAAKYVSERYWDLKWRSFTKFTQEENFPPDGHEVKVALLIPSRSLSNVRHRQFMVAAANAAGIPNLRLVSEAAARLAHHITKCLQTVRPEDLVGKTLMLLDCGADSVDIEVWTVLNVDR</sequence>
<comment type="caution">
    <text evidence="2">The sequence shown here is derived from an EMBL/GenBank/DDBJ whole genome shotgun (WGS) entry which is preliminary data.</text>
</comment>
<keyword evidence="3" id="KW-1185">Reference proteome</keyword>
<name>W9VXH6_9EURO</name>
<dbReference type="Proteomes" id="UP000019473">
    <property type="component" value="Unassembled WGS sequence"/>
</dbReference>
<reference evidence="2 3" key="1">
    <citation type="submission" date="2013-03" db="EMBL/GenBank/DDBJ databases">
        <title>The Genome Sequence of Cladophialophora yegresii CBS 114405.</title>
        <authorList>
            <consortium name="The Broad Institute Genomics Platform"/>
            <person name="Cuomo C."/>
            <person name="de Hoog S."/>
            <person name="Gorbushina A."/>
            <person name="Walker B."/>
            <person name="Young S.K."/>
            <person name="Zeng Q."/>
            <person name="Gargeya S."/>
            <person name="Fitzgerald M."/>
            <person name="Haas B."/>
            <person name="Abouelleil A."/>
            <person name="Allen A.W."/>
            <person name="Alvarado L."/>
            <person name="Arachchi H.M."/>
            <person name="Berlin A.M."/>
            <person name="Chapman S.B."/>
            <person name="Gainer-Dewar J."/>
            <person name="Goldberg J."/>
            <person name="Griggs A."/>
            <person name="Gujja S."/>
            <person name="Hansen M."/>
            <person name="Howarth C."/>
            <person name="Imamovic A."/>
            <person name="Ireland A."/>
            <person name="Larimer J."/>
            <person name="McCowan C."/>
            <person name="Murphy C."/>
            <person name="Pearson M."/>
            <person name="Poon T.W."/>
            <person name="Priest M."/>
            <person name="Roberts A."/>
            <person name="Saif S."/>
            <person name="Shea T."/>
            <person name="Sisk P."/>
            <person name="Sykes S."/>
            <person name="Wortman J."/>
            <person name="Nusbaum C."/>
            <person name="Birren B."/>
        </authorList>
    </citation>
    <scope>NUCLEOTIDE SEQUENCE [LARGE SCALE GENOMIC DNA]</scope>
    <source>
        <strain evidence="2 3">CBS 114405</strain>
    </source>
</reference>
<feature type="compositionally biased region" description="Basic and acidic residues" evidence="1">
    <location>
        <begin position="88"/>
        <end position="100"/>
    </location>
</feature>
<dbReference type="AlphaFoldDB" id="W9VXH6"/>
<evidence type="ECO:0000313" key="2">
    <source>
        <dbReference type="EMBL" id="EXJ60547.1"/>
    </source>
</evidence>
<accession>W9VXH6</accession>
<evidence type="ECO:0000256" key="1">
    <source>
        <dbReference type="SAM" id="MobiDB-lite"/>
    </source>
</evidence>
<dbReference type="VEuPathDB" id="FungiDB:A1O7_04700"/>
<dbReference type="STRING" id="1182544.W9VXH6"/>
<feature type="region of interest" description="Disordered" evidence="1">
    <location>
        <begin position="47"/>
        <end position="101"/>
    </location>
</feature>